<sequence>MDWLYGLRIVDGPLAIACWVLGIAGALFLLWLVLFRRPRVRGLVMVPASAVVAAGVTLGVHWLLVDILSIFPEDLPSEVLTWAGAGVFGVVLGVVGLVRLGRSRGAWGRRAAAVASAIAMVLLSAQQINAYFGLYLTVADLAGVSVNRIPQLGADVERSAAPSVPLAVWTPPADLPGYGELRRVRLPNAHSGFAAREAYVYLPPPTSRPRGRSCRSCSSWRASPATRRIGSRGPPPCDDGQVRREA</sequence>
<feature type="transmembrane region" description="Helical" evidence="2">
    <location>
        <begin position="79"/>
        <end position="100"/>
    </location>
</feature>
<feature type="transmembrane region" description="Helical" evidence="2">
    <location>
        <begin position="112"/>
        <end position="136"/>
    </location>
</feature>
<evidence type="ECO:0000256" key="1">
    <source>
        <dbReference type="SAM" id="MobiDB-lite"/>
    </source>
</evidence>
<protein>
    <submittedName>
        <fullName evidence="3">Uncharacterized protein</fullName>
    </submittedName>
</protein>
<dbReference type="Proteomes" id="UP001319861">
    <property type="component" value="Chromosome"/>
</dbReference>
<organism evidence="3 4">
    <name type="scientific">Sinomonas cyclohexanicum</name>
    <name type="common">Corynebacterium cyclohexanicum</name>
    <dbReference type="NCBI Taxonomy" id="322009"/>
    <lineage>
        <taxon>Bacteria</taxon>
        <taxon>Bacillati</taxon>
        <taxon>Actinomycetota</taxon>
        <taxon>Actinomycetes</taxon>
        <taxon>Micrococcales</taxon>
        <taxon>Micrococcaceae</taxon>
        <taxon>Sinomonas</taxon>
    </lineage>
</organism>
<proteinExistence type="predicted"/>
<keyword evidence="2" id="KW-1133">Transmembrane helix</keyword>
<name>A0ABM7PWM6_SINCY</name>
<dbReference type="EMBL" id="AP024525">
    <property type="protein sequence ID" value="BCT76673.1"/>
    <property type="molecule type" value="Genomic_DNA"/>
</dbReference>
<dbReference type="RefSeq" id="WP_229229464.1">
    <property type="nucleotide sequence ID" value="NZ_AP024525.1"/>
</dbReference>
<reference evidence="3 4" key="1">
    <citation type="journal article" date="2021" name="J. Biosci. Bioeng.">
        <title>Identification and characterization of a chc gene cluster responsible for the aromatization pathway of cyclohexanecarboxylate degradation in Sinomonas cyclohexanicum ATCC 51369.</title>
        <authorList>
            <person name="Yamamoto T."/>
            <person name="Hasegawa Y."/>
            <person name="Lau P.C.K."/>
            <person name="Iwaki H."/>
        </authorList>
    </citation>
    <scope>NUCLEOTIDE SEQUENCE [LARGE SCALE GENOMIC DNA]</scope>
    <source>
        <strain evidence="3 4">ATCC 51369</strain>
    </source>
</reference>
<feature type="compositionally biased region" description="Low complexity" evidence="1">
    <location>
        <begin position="214"/>
        <end position="224"/>
    </location>
</feature>
<keyword evidence="4" id="KW-1185">Reference proteome</keyword>
<accession>A0ABM7PWM6</accession>
<keyword evidence="2" id="KW-0472">Membrane</keyword>
<keyword evidence="2" id="KW-0812">Transmembrane</keyword>
<evidence type="ECO:0000313" key="4">
    <source>
        <dbReference type="Proteomes" id="UP001319861"/>
    </source>
</evidence>
<feature type="transmembrane region" description="Helical" evidence="2">
    <location>
        <begin position="12"/>
        <end position="35"/>
    </location>
</feature>
<gene>
    <name evidence="3" type="ORF">SCMU_25150</name>
</gene>
<evidence type="ECO:0000256" key="2">
    <source>
        <dbReference type="SAM" id="Phobius"/>
    </source>
</evidence>
<evidence type="ECO:0000313" key="3">
    <source>
        <dbReference type="EMBL" id="BCT76673.1"/>
    </source>
</evidence>
<feature type="transmembrane region" description="Helical" evidence="2">
    <location>
        <begin position="42"/>
        <end position="64"/>
    </location>
</feature>
<feature type="region of interest" description="Disordered" evidence="1">
    <location>
        <begin position="206"/>
        <end position="246"/>
    </location>
</feature>